<keyword evidence="2" id="KW-1133">Transmembrane helix</keyword>
<protein>
    <submittedName>
        <fullName evidence="3">Uncharacterized protein</fullName>
    </submittedName>
</protein>
<dbReference type="Proteomes" id="UP000238164">
    <property type="component" value="Chromosome 1"/>
</dbReference>
<dbReference type="RefSeq" id="WP_105185314.1">
    <property type="nucleotide sequence ID" value="NZ_BAAAGO010000018.1"/>
</dbReference>
<keyword evidence="2" id="KW-0472">Membrane</keyword>
<reference evidence="3 4" key="1">
    <citation type="submission" date="2018-02" db="EMBL/GenBank/DDBJ databases">
        <authorList>
            <person name="Cohen D.B."/>
            <person name="Kent A.D."/>
        </authorList>
    </citation>
    <scope>NUCLEOTIDE SEQUENCE [LARGE SCALE GENOMIC DNA]</scope>
    <source>
        <strain evidence="3">1</strain>
    </source>
</reference>
<evidence type="ECO:0000313" key="4">
    <source>
        <dbReference type="Proteomes" id="UP000238164"/>
    </source>
</evidence>
<feature type="region of interest" description="Disordered" evidence="1">
    <location>
        <begin position="36"/>
        <end position="94"/>
    </location>
</feature>
<evidence type="ECO:0000256" key="1">
    <source>
        <dbReference type="SAM" id="MobiDB-lite"/>
    </source>
</evidence>
<organism evidence="3 4">
    <name type="scientific">Micropruina glycogenica</name>
    <dbReference type="NCBI Taxonomy" id="75385"/>
    <lineage>
        <taxon>Bacteria</taxon>
        <taxon>Bacillati</taxon>
        <taxon>Actinomycetota</taxon>
        <taxon>Actinomycetes</taxon>
        <taxon>Propionibacteriales</taxon>
        <taxon>Nocardioidaceae</taxon>
        <taxon>Micropruina</taxon>
    </lineage>
</organism>
<name>A0A2N9JDR9_9ACTN</name>
<evidence type="ECO:0000313" key="3">
    <source>
        <dbReference type="EMBL" id="SPD86282.1"/>
    </source>
</evidence>
<feature type="compositionally biased region" description="Basic and acidic residues" evidence="1">
    <location>
        <begin position="80"/>
        <end position="94"/>
    </location>
</feature>
<keyword evidence="2" id="KW-0812">Transmembrane</keyword>
<feature type="transmembrane region" description="Helical" evidence="2">
    <location>
        <begin position="6"/>
        <end position="24"/>
    </location>
</feature>
<proteinExistence type="predicted"/>
<dbReference type="EMBL" id="LT985188">
    <property type="protein sequence ID" value="SPD86282.1"/>
    <property type="molecule type" value="Genomic_DNA"/>
</dbReference>
<evidence type="ECO:0000256" key="2">
    <source>
        <dbReference type="SAM" id="Phobius"/>
    </source>
</evidence>
<keyword evidence="4" id="KW-1185">Reference proteome</keyword>
<sequence>MEPFGLVVIVVGIAAVAAVTWWFARRRRADMLEYDEAPASDEPVQAPPQVLSRDALINPNRHLDPTKWDLPGDDDIEGELPTHFDRDYLRRQQD</sequence>
<accession>A0A2N9JDR9</accession>
<dbReference type="KEGG" id="mgg:MPLG2_1246"/>
<dbReference type="AlphaFoldDB" id="A0A2N9JDR9"/>
<gene>
    <name evidence="3" type="ORF">MPLG2_1246</name>
</gene>